<dbReference type="InterPro" id="IPR043998">
    <property type="entry name" value="Put_Metallopep"/>
</dbReference>
<accession>A0A6C2YV14</accession>
<sequence>MDGIEVCTRKNRPDLYEMMKDLIAKHHAHLCEADIVICFNFNWKPDSDGHLKLVEVTRASAVTQCLSAIRVDLIITLNQQHFEKMDDTQKRACLDEALCRCKERQDQSGRTIGYRVSKIDFCGMMENIKRFGPWQTTLKTVQRLLNAEEEPGLFDAVSEEIADAEYELSESATIPMLPEGQSS</sequence>
<keyword evidence="3" id="KW-1185">Reference proteome</keyword>
<protein>
    <recommendedName>
        <fullName evidence="1">Putative phage metallopeptidase domain-containing protein</fullName>
    </recommendedName>
</protein>
<dbReference type="EMBL" id="LR586016">
    <property type="protein sequence ID" value="VIP05578.1"/>
    <property type="molecule type" value="Genomic_DNA"/>
</dbReference>
<evidence type="ECO:0000259" key="1">
    <source>
        <dbReference type="Pfam" id="PF18894"/>
    </source>
</evidence>
<dbReference type="Proteomes" id="UP000464378">
    <property type="component" value="Chromosome"/>
</dbReference>
<evidence type="ECO:0000313" key="2">
    <source>
        <dbReference type="EMBL" id="VIP05578.1"/>
    </source>
</evidence>
<dbReference type="InParanoid" id="A0A6C2YV14"/>
<organism evidence="2">
    <name type="scientific">Tuwongella immobilis</name>
    <dbReference type="NCBI Taxonomy" id="692036"/>
    <lineage>
        <taxon>Bacteria</taxon>
        <taxon>Pseudomonadati</taxon>
        <taxon>Planctomycetota</taxon>
        <taxon>Planctomycetia</taxon>
        <taxon>Gemmatales</taxon>
        <taxon>Gemmataceae</taxon>
        <taxon>Tuwongella</taxon>
    </lineage>
</organism>
<name>A0A6C2YV14_9BACT</name>
<proteinExistence type="predicted"/>
<reference evidence="2" key="1">
    <citation type="submission" date="2019-04" db="EMBL/GenBank/DDBJ databases">
        <authorList>
            <consortium name="Science for Life Laboratories"/>
        </authorList>
    </citation>
    <scope>NUCLEOTIDE SEQUENCE</scope>
    <source>
        <strain evidence="2">MBLW1</strain>
    </source>
</reference>
<dbReference type="Pfam" id="PF18894">
    <property type="entry name" value="PhageMetallopep"/>
    <property type="match status" value="1"/>
</dbReference>
<dbReference type="KEGG" id="tim:GMBLW1_36150"/>
<dbReference type="RefSeq" id="WP_162660668.1">
    <property type="nucleotide sequence ID" value="NZ_LR593887.1"/>
</dbReference>
<evidence type="ECO:0000313" key="3">
    <source>
        <dbReference type="Proteomes" id="UP000464378"/>
    </source>
</evidence>
<feature type="domain" description="Putative phage metallopeptidase" evidence="1">
    <location>
        <begin position="12"/>
        <end position="140"/>
    </location>
</feature>
<dbReference type="EMBL" id="LR593887">
    <property type="protein sequence ID" value="VTS08511.1"/>
    <property type="molecule type" value="Genomic_DNA"/>
</dbReference>
<gene>
    <name evidence="2" type="ORF">GMBLW1_36150</name>
</gene>
<dbReference type="AlphaFoldDB" id="A0A6C2YV14"/>